<organism evidence="1">
    <name type="scientific">Arundo donax</name>
    <name type="common">Giant reed</name>
    <name type="synonym">Donax arundinaceus</name>
    <dbReference type="NCBI Taxonomy" id="35708"/>
    <lineage>
        <taxon>Eukaryota</taxon>
        <taxon>Viridiplantae</taxon>
        <taxon>Streptophyta</taxon>
        <taxon>Embryophyta</taxon>
        <taxon>Tracheophyta</taxon>
        <taxon>Spermatophyta</taxon>
        <taxon>Magnoliopsida</taxon>
        <taxon>Liliopsida</taxon>
        <taxon>Poales</taxon>
        <taxon>Poaceae</taxon>
        <taxon>PACMAD clade</taxon>
        <taxon>Arundinoideae</taxon>
        <taxon>Arundineae</taxon>
        <taxon>Arundo</taxon>
    </lineage>
</organism>
<proteinExistence type="predicted"/>
<name>A0A0A9A0S6_ARUDO</name>
<dbReference type="AlphaFoldDB" id="A0A0A9A0S6"/>
<reference evidence="1" key="2">
    <citation type="journal article" date="2015" name="Data Brief">
        <title>Shoot transcriptome of the giant reed, Arundo donax.</title>
        <authorList>
            <person name="Barrero R.A."/>
            <person name="Guerrero F.D."/>
            <person name="Moolhuijzen P."/>
            <person name="Goolsby J.A."/>
            <person name="Tidwell J."/>
            <person name="Bellgard S.E."/>
            <person name="Bellgard M.I."/>
        </authorList>
    </citation>
    <scope>NUCLEOTIDE SEQUENCE</scope>
    <source>
        <tissue evidence="1">Shoot tissue taken approximately 20 cm above the soil surface</tissue>
    </source>
</reference>
<accession>A0A0A9A0S6</accession>
<sequence>MNFSEISFPKDGLGGN</sequence>
<dbReference type="EMBL" id="GBRH01257273">
    <property type="protein sequence ID" value="JAD40622.1"/>
    <property type="molecule type" value="Transcribed_RNA"/>
</dbReference>
<reference evidence="1" key="1">
    <citation type="submission" date="2014-09" db="EMBL/GenBank/DDBJ databases">
        <authorList>
            <person name="Magalhaes I.L.F."/>
            <person name="Oliveira U."/>
            <person name="Santos F.R."/>
            <person name="Vidigal T.H.D.A."/>
            <person name="Brescovit A.D."/>
            <person name="Santos A.J."/>
        </authorList>
    </citation>
    <scope>NUCLEOTIDE SEQUENCE</scope>
    <source>
        <tissue evidence="1">Shoot tissue taken approximately 20 cm above the soil surface</tissue>
    </source>
</reference>
<evidence type="ECO:0000313" key="1">
    <source>
        <dbReference type="EMBL" id="JAD40622.1"/>
    </source>
</evidence>
<protein>
    <submittedName>
        <fullName evidence="1">Uncharacterized protein</fullName>
    </submittedName>
</protein>